<proteinExistence type="inferred from homology"/>
<dbReference type="PANTHER" id="PTHR30069">
    <property type="entry name" value="TONB-DEPENDENT OUTER MEMBRANE RECEPTOR"/>
    <property type="match status" value="1"/>
</dbReference>
<dbReference type="GO" id="GO:0030246">
    <property type="term" value="F:carbohydrate binding"/>
    <property type="evidence" value="ECO:0007669"/>
    <property type="project" value="InterPro"/>
</dbReference>
<feature type="chain" id="PRO_5041258662" evidence="11">
    <location>
        <begin position="18"/>
        <end position="762"/>
    </location>
</feature>
<feature type="domain" description="TonB-dependent receptor-like beta-barrel" evidence="12">
    <location>
        <begin position="312"/>
        <end position="712"/>
    </location>
</feature>
<evidence type="ECO:0000256" key="6">
    <source>
        <dbReference type="ARBA" id="ARBA00023077"/>
    </source>
</evidence>
<dbReference type="InterPro" id="IPR039426">
    <property type="entry name" value="TonB-dep_rcpt-like"/>
</dbReference>
<dbReference type="SUPFAM" id="SSF49452">
    <property type="entry name" value="Starch-binding domain-like"/>
    <property type="match status" value="1"/>
</dbReference>
<dbReference type="GO" id="GO:0044718">
    <property type="term" value="P:siderophore transmembrane transport"/>
    <property type="evidence" value="ECO:0007669"/>
    <property type="project" value="TreeGrafter"/>
</dbReference>
<dbReference type="GO" id="GO:0009279">
    <property type="term" value="C:cell outer membrane"/>
    <property type="evidence" value="ECO:0007669"/>
    <property type="project" value="UniProtKB-SubCell"/>
</dbReference>
<dbReference type="KEGG" id="pspc:Strain318_002818"/>
<keyword evidence="9" id="KW-0998">Cell outer membrane</keyword>
<dbReference type="Pfam" id="PF13620">
    <property type="entry name" value="CarboxypepD_reg"/>
    <property type="match status" value="1"/>
</dbReference>
<name>A0AA49K250_9BACT</name>
<evidence type="ECO:0000256" key="7">
    <source>
        <dbReference type="ARBA" id="ARBA00023136"/>
    </source>
</evidence>
<dbReference type="Pfam" id="PF00593">
    <property type="entry name" value="TonB_dep_Rec_b-barrel"/>
    <property type="match status" value="1"/>
</dbReference>
<keyword evidence="7 10" id="KW-0472">Membrane</keyword>
<gene>
    <name evidence="14" type="ORF">Strain138_002818</name>
    <name evidence="15" type="ORF">Strain318_002818</name>
</gene>
<dbReference type="AlphaFoldDB" id="A0AA49K250"/>
<keyword evidence="4" id="KW-0812">Transmembrane</keyword>
<dbReference type="InterPro" id="IPR012910">
    <property type="entry name" value="Plug_dom"/>
</dbReference>
<evidence type="ECO:0000259" key="13">
    <source>
        <dbReference type="Pfam" id="PF07715"/>
    </source>
</evidence>
<dbReference type="Proteomes" id="UP001229955">
    <property type="component" value="Chromosome"/>
</dbReference>
<feature type="signal peptide" evidence="11">
    <location>
        <begin position="1"/>
        <end position="17"/>
    </location>
</feature>
<dbReference type="InterPro" id="IPR000531">
    <property type="entry name" value="Beta-barrel_TonB"/>
</dbReference>
<evidence type="ECO:0000256" key="1">
    <source>
        <dbReference type="ARBA" id="ARBA00004571"/>
    </source>
</evidence>
<evidence type="ECO:0000256" key="2">
    <source>
        <dbReference type="ARBA" id="ARBA00022448"/>
    </source>
</evidence>
<dbReference type="InterPro" id="IPR036942">
    <property type="entry name" value="Beta-barrel_TonB_sf"/>
</dbReference>
<protein>
    <submittedName>
        <fullName evidence="15">TonB-dependent receptor</fullName>
    </submittedName>
</protein>
<evidence type="ECO:0000256" key="3">
    <source>
        <dbReference type="ARBA" id="ARBA00022452"/>
    </source>
</evidence>
<feature type="domain" description="TonB-dependent receptor plug" evidence="13">
    <location>
        <begin position="121"/>
        <end position="226"/>
    </location>
</feature>
<dbReference type="RefSeq" id="WP_367886348.1">
    <property type="nucleotide sequence ID" value="NZ_CP130612.1"/>
</dbReference>
<dbReference type="Gene3D" id="2.60.40.1120">
    <property type="entry name" value="Carboxypeptidase-like, regulatory domain"/>
    <property type="match status" value="1"/>
</dbReference>
<evidence type="ECO:0000256" key="5">
    <source>
        <dbReference type="ARBA" id="ARBA00022729"/>
    </source>
</evidence>
<dbReference type="InterPro" id="IPR037066">
    <property type="entry name" value="Plug_dom_sf"/>
</dbReference>
<evidence type="ECO:0000313" key="15">
    <source>
        <dbReference type="EMBL" id="WKW16402.1"/>
    </source>
</evidence>
<dbReference type="Gene3D" id="2.170.130.10">
    <property type="entry name" value="TonB-dependent receptor, plug domain"/>
    <property type="match status" value="1"/>
</dbReference>
<dbReference type="SUPFAM" id="SSF56935">
    <property type="entry name" value="Porins"/>
    <property type="match status" value="1"/>
</dbReference>
<evidence type="ECO:0000256" key="8">
    <source>
        <dbReference type="ARBA" id="ARBA00023170"/>
    </source>
</evidence>
<evidence type="ECO:0000259" key="12">
    <source>
        <dbReference type="Pfam" id="PF00593"/>
    </source>
</evidence>
<comment type="similarity">
    <text evidence="10">Belongs to the TonB-dependent receptor family.</text>
</comment>
<evidence type="ECO:0000256" key="4">
    <source>
        <dbReference type="ARBA" id="ARBA00022692"/>
    </source>
</evidence>
<keyword evidence="3" id="KW-1134">Transmembrane beta strand</keyword>
<reference evidence="15" key="1">
    <citation type="submission" date="2023-07" db="EMBL/GenBank/DDBJ databases">
        <authorList>
            <person name="Haufschild T."/>
            <person name="Kallscheuer N."/>
            <person name="Hammer J."/>
            <person name="Kohn T."/>
            <person name="Kabuu M."/>
            <person name="Jogler M."/>
            <person name="Wohfarth N."/>
            <person name="Heuer A."/>
            <person name="Rohde M."/>
            <person name="van Teeseling M.C.F."/>
            <person name="Jogler C."/>
        </authorList>
    </citation>
    <scope>NUCLEOTIDE SEQUENCE</scope>
    <source>
        <strain evidence="14">Strain 138</strain>
        <strain evidence="15">Strain 318</strain>
    </source>
</reference>
<keyword evidence="2" id="KW-0813">Transport</keyword>
<dbReference type="GO" id="GO:0015344">
    <property type="term" value="F:siderophore uptake transmembrane transporter activity"/>
    <property type="evidence" value="ECO:0007669"/>
    <property type="project" value="TreeGrafter"/>
</dbReference>
<keyword evidence="8 15" id="KW-0675">Receptor</keyword>
<evidence type="ECO:0000313" key="16">
    <source>
        <dbReference type="Proteomes" id="UP001229955"/>
    </source>
</evidence>
<organism evidence="15 16">
    <name type="scientific">Pseudogemmatithrix spongiicola</name>
    <dbReference type="NCBI Taxonomy" id="3062599"/>
    <lineage>
        <taxon>Bacteria</taxon>
        <taxon>Pseudomonadati</taxon>
        <taxon>Gemmatimonadota</taxon>
        <taxon>Gemmatimonadia</taxon>
        <taxon>Gemmatimonadales</taxon>
        <taxon>Gemmatimonadaceae</taxon>
        <taxon>Pseudogemmatithrix</taxon>
    </lineage>
</organism>
<dbReference type="InterPro" id="IPR013784">
    <property type="entry name" value="Carb-bd-like_fold"/>
</dbReference>
<evidence type="ECO:0000256" key="11">
    <source>
        <dbReference type="SAM" id="SignalP"/>
    </source>
</evidence>
<dbReference type="Pfam" id="PF07715">
    <property type="entry name" value="Plug"/>
    <property type="match status" value="1"/>
</dbReference>
<keyword evidence="6 10" id="KW-0798">TonB box</keyword>
<accession>A0AA49JWK5</accession>
<dbReference type="PANTHER" id="PTHR30069:SF29">
    <property type="entry name" value="HEMOGLOBIN AND HEMOGLOBIN-HAPTOGLOBIN-BINDING PROTEIN 1-RELATED"/>
    <property type="match status" value="1"/>
</dbReference>
<sequence>MRLLLALLALPLATALAQPSGTITGTVVATGTEQPIAGAQLVVEGADRRAVADDQGRFVILGVAPGVWRLQVRAIGYRPVIIPDVVVGSGKPTTLAIRLLPAPIDVAAVEVRAAYFTPAVEGTTSTQTLTAEAIRRAPGVQEDVVRAVALLPGVGVTQPGRNDLVVRGGAPFENLFLVDGIEVPNINHFGTQGSTGGPLSLINVDAVEQASFSAGGFAAKYGDRTASVTSITLREGNRRQFGGEFNISATGGFAIAEGPLGERGSFYVSARRSYLDLLFKAAGFGFVPAYSDLQVKAVQDLGTRDKLSFLFIGADGTVTFFNDDEDQRYDNSRVAAPTQQQYFSGLTWRRLVPRGILDLTLGRTWTSFQTIQNDSLNPPNTIFRAFSTEGEQSLRADLTLQTSTRTELNVGAVARYASDLSYDLLLPGPLRTDATGAPQPLSVDTSFTADRQALYGSIAYQATPKLRATLGLRGDRYGFLEGTLRASPRLGLRYALNDRTALTASAGRYWQTPSFIWLVGDPSNAQLDPFRADQAVAGIEHLLRDDVKLQFEVYAKGYAQYPRRLFRPQAVLSPSGFDDVTSDIPFGLEPLAATAKGRSIGAELFVQKQLSEIPLFGLASVSVARTTFDGADGVARPGSFDTRAIGNAVLGWRPNAKWELSGKFRIASGLPTTPFITTGADAGRQDFSQWNEGERLPVFHALDVRVDRRWSLRSVQLVGYLDIQNVYSRENVSGLQWDQRERTVLRNTSIGLLPSIGFSIDF</sequence>
<dbReference type="Gene3D" id="2.40.170.20">
    <property type="entry name" value="TonB-dependent receptor, beta-barrel domain"/>
    <property type="match status" value="1"/>
</dbReference>
<comment type="subcellular location">
    <subcellularLocation>
        <location evidence="1">Cell outer membrane</location>
        <topology evidence="1">Multi-pass membrane protein</topology>
    </subcellularLocation>
</comment>
<evidence type="ECO:0000256" key="10">
    <source>
        <dbReference type="RuleBase" id="RU003357"/>
    </source>
</evidence>
<keyword evidence="16" id="KW-1185">Reference proteome</keyword>
<dbReference type="EMBL" id="CP130613">
    <property type="protein sequence ID" value="WKW16402.1"/>
    <property type="molecule type" value="Genomic_DNA"/>
</dbReference>
<accession>A0AA49K250</accession>
<dbReference type="EMBL" id="CP130612">
    <property type="protein sequence ID" value="WKW13495.1"/>
    <property type="molecule type" value="Genomic_DNA"/>
</dbReference>
<evidence type="ECO:0000313" key="14">
    <source>
        <dbReference type="EMBL" id="WKW13495.1"/>
    </source>
</evidence>
<evidence type="ECO:0000256" key="9">
    <source>
        <dbReference type="ARBA" id="ARBA00023237"/>
    </source>
</evidence>
<keyword evidence="5 11" id="KW-0732">Signal</keyword>